<reference evidence="1" key="1">
    <citation type="submission" date="2014-05" db="EMBL/GenBank/DDBJ databases">
        <title>The transcriptome of the halophilic microalga Tetraselmis sp. GSL018 isolated from the Great Salt Lake, Utah.</title>
        <authorList>
            <person name="Jinkerson R.E."/>
            <person name="D'Adamo S."/>
            <person name="Posewitz M.C."/>
        </authorList>
    </citation>
    <scope>NUCLEOTIDE SEQUENCE</scope>
    <source>
        <strain evidence="1">GSL018</strain>
    </source>
</reference>
<gene>
    <name evidence="1" type="ORF">TSPGSL018_2290</name>
</gene>
<name>A0A061RKJ3_9CHLO</name>
<accession>A0A061RKJ3</accession>
<sequence length="68" mass="7733">VPRKSFTNKTIFICCYQLELLFVLFNAAARRQIVGFATTSCKTGEALFFQARQFHLDRTEASPQGLKC</sequence>
<dbReference type="AlphaFoldDB" id="A0A061RKJ3"/>
<evidence type="ECO:0000313" key="1">
    <source>
        <dbReference type="EMBL" id="JAC71274.1"/>
    </source>
</evidence>
<feature type="non-terminal residue" evidence="1">
    <location>
        <position position="1"/>
    </location>
</feature>
<proteinExistence type="predicted"/>
<protein>
    <submittedName>
        <fullName evidence="1">Uncharacterized protein</fullName>
    </submittedName>
</protein>
<dbReference type="EMBL" id="GBEZ01014835">
    <property type="protein sequence ID" value="JAC71274.1"/>
    <property type="molecule type" value="Transcribed_RNA"/>
</dbReference>
<organism evidence="1">
    <name type="scientific">Tetraselmis sp. GSL018</name>
    <dbReference type="NCBI Taxonomy" id="582737"/>
    <lineage>
        <taxon>Eukaryota</taxon>
        <taxon>Viridiplantae</taxon>
        <taxon>Chlorophyta</taxon>
        <taxon>core chlorophytes</taxon>
        <taxon>Chlorodendrophyceae</taxon>
        <taxon>Chlorodendrales</taxon>
        <taxon>Chlorodendraceae</taxon>
        <taxon>Tetraselmis</taxon>
    </lineage>
</organism>